<feature type="domain" description="HTH iclR-type" evidence="4">
    <location>
        <begin position="1"/>
        <end position="63"/>
    </location>
</feature>
<dbReference type="Pfam" id="PF01614">
    <property type="entry name" value="IclR_C"/>
    <property type="match status" value="1"/>
</dbReference>
<name>A0ABN4XHZ1_9RHOB</name>
<evidence type="ECO:0000256" key="2">
    <source>
        <dbReference type="ARBA" id="ARBA00023125"/>
    </source>
</evidence>
<keyword evidence="7" id="KW-1185">Reference proteome</keyword>
<dbReference type="InterPro" id="IPR036388">
    <property type="entry name" value="WH-like_DNA-bd_sf"/>
</dbReference>
<dbReference type="Proteomes" id="UP000185622">
    <property type="component" value="Chromosome"/>
</dbReference>
<dbReference type="SUPFAM" id="SSF55781">
    <property type="entry name" value="GAF domain-like"/>
    <property type="match status" value="1"/>
</dbReference>
<dbReference type="InterPro" id="IPR029016">
    <property type="entry name" value="GAF-like_dom_sf"/>
</dbReference>
<reference evidence="6 7" key="1">
    <citation type="submission" date="2017-01" db="EMBL/GenBank/DDBJ databases">
        <title>The complete genome sequence of a sulfur-oxidizing marine bacterium Thioclava sp. 25B10_4T.</title>
        <authorList>
            <person name="Liu Y."/>
            <person name="Lai Q."/>
            <person name="Shao Z."/>
        </authorList>
    </citation>
    <scope>NUCLEOTIDE SEQUENCE [LARGE SCALE GENOMIC DNA]</scope>
    <source>
        <strain evidence="6 7">25B10_4</strain>
    </source>
</reference>
<evidence type="ECO:0000256" key="1">
    <source>
        <dbReference type="ARBA" id="ARBA00023015"/>
    </source>
</evidence>
<feature type="domain" description="IclR-ED" evidence="5">
    <location>
        <begin position="57"/>
        <end position="247"/>
    </location>
</feature>
<sequence>MGTIKKALELLDYISTQRPEIGLGEYVRLTQRDKATVHRHLVELAECGFLEQNPETRRYRLGPAILRLYGVREANMPLRSVLRPFIEEMAQEVGELVHVSLLQGQQLSPVVHHDPRLHGTQVAFDESQLLPLHATASGLVMLCFGGDDLRARVLDAPLESFTAQTVVDPDSLREKLAECRANGSVWVEKGFDDEVSSLAGPIFGLGGAVIGAVSIAVPSSRAVGDKRAAMVEALRKWVPRLSELMGGSLPADYQQREVSHG</sequence>
<dbReference type="InterPro" id="IPR005471">
    <property type="entry name" value="Tscrpt_reg_IclR_N"/>
</dbReference>
<dbReference type="Pfam" id="PF09339">
    <property type="entry name" value="HTH_IclR"/>
    <property type="match status" value="1"/>
</dbReference>
<dbReference type="InterPro" id="IPR036390">
    <property type="entry name" value="WH_DNA-bd_sf"/>
</dbReference>
<evidence type="ECO:0000313" key="7">
    <source>
        <dbReference type="Proteomes" id="UP000185622"/>
    </source>
</evidence>
<dbReference type="InterPro" id="IPR014757">
    <property type="entry name" value="Tscrpt_reg_IclR_C"/>
</dbReference>
<dbReference type="EMBL" id="CP019437">
    <property type="protein sequence ID" value="AQS49048.1"/>
    <property type="molecule type" value="Genomic_DNA"/>
</dbReference>
<protein>
    <submittedName>
        <fullName evidence="6">IclR family transcriptional regulator</fullName>
    </submittedName>
</protein>
<evidence type="ECO:0000313" key="6">
    <source>
        <dbReference type="EMBL" id="AQS49048.1"/>
    </source>
</evidence>
<dbReference type="Gene3D" id="3.30.450.40">
    <property type="match status" value="1"/>
</dbReference>
<dbReference type="PROSITE" id="PS51078">
    <property type="entry name" value="ICLR_ED"/>
    <property type="match status" value="1"/>
</dbReference>
<keyword evidence="1" id="KW-0805">Transcription regulation</keyword>
<dbReference type="PROSITE" id="PS51077">
    <property type="entry name" value="HTH_ICLR"/>
    <property type="match status" value="1"/>
</dbReference>
<organism evidence="6 7">
    <name type="scientific">Thioclava nitratireducens</name>
    <dbReference type="NCBI Taxonomy" id="1915078"/>
    <lineage>
        <taxon>Bacteria</taxon>
        <taxon>Pseudomonadati</taxon>
        <taxon>Pseudomonadota</taxon>
        <taxon>Alphaproteobacteria</taxon>
        <taxon>Rhodobacterales</taxon>
        <taxon>Paracoccaceae</taxon>
        <taxon>Thioclava</taxon>
    </lineage>
</organism>
<evidence type="ECO:0000259" key="4">
    <source>
        <dbReference type="PROSITE" id="PS51077"/>
    </source>
</evidence>
<dbReference type="SUPFAM" id="SSF46785">
    <property type="entry name" value="Winged helix' DNA-binding domain"/>
    <property type="match status" value="1"/>
</dbReference>
<keyword evidence="3" id="KW-0804">Transcription</keyword>
<accession>A0ABN4XHZ1</accession>
<evidence type="ECO:0000259" key="5">
    <source>
        <dbReference type="PROSITE" id="PS51078"/>
    </source>
</evidence>
<evidence type="ECO:0000256" key="3">
    <source>
        <dbReference type="ARBA" id="ARBA00023163"/>
    </source>
</evidence>
<dbReference type="PANTHER" id="PTHR30136">
    <property type="entry name" value="HELIX-TURN-HELIX TRANSCRIPTIONAL REGULATOR, ICLR FAMILY"/>
    <property type="match status" value="1"/>
</dbReference>
<keyword evidence="2" id="KW-0238">DNA-binding</keyword>
<dbReference type="PANTHER" id="PTHR30136:SF24">
    <property type="entry name" value="HTH-TYPE TRANSCRIPTIONAL REPRESSOR ALLR"/>
    <property type="match status" value="1"/>
</dbReference>
<dbReference type="InterPro" id="IPR050707">
    <property type="entry name" value="HTH_MetabolicPath_Reg"/>
</dbReference>
<dbReference type="Gene3D" id="1.10.10.10">
    <property type="entry name" value="Winged helix-like DNA-binding domain superfamily/Winged helix DNA-binding domain"/>
    <property type="match status" value="1"/>
</dbReference>
<dbReference type="SMART" id="SM00346">
    <property type="entry name" value="HTH_ICLR"/>
    <property type="match status" value="1"/>
</dbReference>
<gene>
    <name evidence="6" type="ORF">BMG03_15570</name>
</gene>
<proteinExistence type="predicted"/>